<evidence type="ECO:0000256" key="1">
    <source>
        <dbReference type="ARBA" id="ARBA00022630"/>
    </source>
</evidence>
<keyword evidence="2" id="KW-0288">FMN</keyword>
<evidence type="ECO:0000313" key="7">
    <source>
        <dbReference type="Proteomes" id="UP000572635"/>
    </source>
</evidence>
<evidence type="ECO:0000256" key="2">
    <source>
        <dbReference type="ARBA" id="ARBA00022643"/>
    </source>
</evidence>
<dbReference type="NCBIfam" id="TIGR03619">
    <property type="entry name" value="F420_Rv2161c"/>
    <property type="match status" value="1"/>
</dbReference>
<keyword evidence="7" id="KW-1185">Reference proteome</keyword>
<dbReference type="PANTHER" id="PTHR42847:SF4">
    <property type="entry name" value="ALKANESULFONATE MONOOXYGENASE-RELATED"/>
    <property type="match status" value="1"/>
</dbReference>
<accession>A0A7W8VGI0</accession>
<dbReference type="SUPFAM" id="SSF51679">
    <property type="entry name" value="Bacterial luciferase-like"/>
    <property type="match status" value="1"/>
</dbReference>
<keyword evidence="3" id="KW-0560">Oxidoreductase</keyword>
<evidence type="ECO:0000256" key="3">
    <source>
        <dbReference type="ARBA" id="ARBA00023002"/>
    </source>
</evidence>
<dbReference type="Pfam" id="PF00296">
    <property type="entry name" value="Bac_luciferase"/>
    <property type="match status" value="1"/>
</dbReference>
<reference evidence="6 7" key="1">
    <citation type="submission" date="2020-08" db="EMBL/GenBank/DDBJ databases">
        <title>Sequencing the genomes of 1000 actinobacteria strains.</title>
        <authorList>
            <person name="Klenk H.-P."/>
        </authorList>
    </citation>
    <scope>NUCLEOTIDE SEQUENCE [LARGE SCALE GENOMIC DNA]</scope>
    <source>
        <strain evidence="6 7">DSM 44551</strain>
    </source>
</reference>
<dbReference type="InterPro" id="IPR050172">
    <property type="entry name" value="SsuD_RutA_monooxygenase"/>
</dbReference>
<comment type="caution">
    <text evidence="6">The sequence shown here is derived from an EMBL/GenBank/DDBJ whole genome shotgun (WGS) entry which is preliminary data.</text>
</comment>
<feature type="domain" description="Luciferase-like" evidence="5">
    <location>
        <begin position="11"/>
        <end position="245"/>
    </location>
</feature>
<dbReference type="InterPro" id="IPR019921">
    <property type="entry name" value="Lucif-like_OxRdtase_Rv2161c"/>
</dbReference>
<dbReference type="GO" id="GO:0008726">
    <property type="term" value="F:alkanesulfonate monooxygenase activity"/>
    <property type="evidence" value="ECO:0007669"/>
    <property type="project" value="TreeGrafter"/>
</dbReference>
<evidence type="ECO:0000256" key="4">
    <source>
        <dbReference type="ARBA" id="ARBA00023033"/>
    </source>
</evidence>
<name>A0A7W8VGI0_9ACTN</name>
<organism evidence="6 7">
    <name type="scientific">Nocardiopsis composta</name>
    <dbReference type="NCBI Taxonomy" id="157465"/>
    <lineage>
        <taxon>Bacteria</taxon>
        <taxon>Bacillati</taxon>
        <taxon>Actinomycetota</taxon>
        <taxon>Actinomycetes</taxon>
        <taxon>Streptosporangiales</taxon>
        <taxon>Nocardiopsidaceae</taxon>
        <taxon>Nocardiopsis</taxon>
    </lineage>
</organism>
<dbReference type="Proteomes" id="UP000572635">
    <property type="component" value="Unassembled WGS sequence"/>
</dbReference>
<dbReference type="EMBL" id="JACHDB010000002">
    <property type="protein sequence ID" value="MBB5435641.1"/>
    <property type="molecule type" value="Genomic_DNA"/>
</dbReference>
<dbReference type="RefSeq" id="WP_184398584.1">
    <property type="nucleotide sequence ID" value="NZ_BAAAJD010000030.1"/>
</dbReference>
<evidence type="ECO:0000259" key="5">
    <source>
        <dbReference type="Pfam" id="PF00296"/>
    </source>
</evidence>
<gene>
    <name evidence="6" type="ORF">HDA36_005789</name>
</gene>
<protein>
    <submittedName>
        <fullName evidence="6">Putative F420-dependent oxidoreductase</fullName>
    </submittedName>
</protein>
<keyword evidence="1" id="KW-0285">Flavoprotein</keyword>
<proteinExistence type="predicted"/>
<dbReference type="AlphaFoldDB" id="A0A7W8VGI0"/>
<dbReference type="PANTHER" id="PTHR42847">
    <property type="entry name" value="ALKANESULFONATE MONOOXYGENASE"/>
    <property type="match status" value="1"/>
</dbReference>
<keyword evidence="4" id="KW-0503">Monooxygenase</keyword>
<dbReference type="Gene3D" id="3.20.20.30">
    <property type="entry name" value="Luciferase-like domain"/>
    <property type="match status" value="1"/>
</dbReference>
<dbReference type="InterPro" id="IPR011251">
    <property type="entry name" value="Luciferase-like_dom"/>
</dbReference>
<dbReference type="InterPro" id="IPR036661">
    <property type="entry name" value="Luciferase-like_sf"/>
</dbReference>
<dbReference type="GO" id="GO:0046306">
    <property type="term" value="P:alkanesulfonate catabolic process"/>
    <property type="evidence" value="ECO:0007669"/>
    <property type="project" value="TreeGrafter"/>
</dbReference>
<sequence>MRLGFALPQFGAAADRPEEAARFAREAERMGAAGLWVGDRLLAPVNPSVGYGGTDTVPPQFRSALDPFALLTVAAGATERVLLGTSVLNAPWYPPALLARSLTAIDRISGGRLLPGLGTGWSPEEYRAAGVPMGERGRRLDECLDALEELWSDGPAEYRGALWEVPESHVGLKPVQRPRPPIYLGAFAPAALRRVARRADGWLPAMVLPGRSDPGAVLAGPLAAIREEAARQGRDPAAVDVVLRINPGPSVPVREIADAVLSAEREAGVEHAFVDLMYLTEETDRALELADLLLEKTGAR</sequence>
<evidence type="ECO:0000313" key="6">
    <source>
        <dbReference type="EMBL" id="MBB5435641.1"/>
    </source>
</evidence>